<evidence type="ECO:0000313" key="1">
    <source>
        <dbReference type="EMBL" id="CAG6648197.1"/>
    </source>
</evidence>
<proteinExistence type="predicted"/>
<sequence>MNLTLSHPSRRKLFVDFLLASSVFILSGGVSSESFLCLGVCFNWLTCSLLGRTFRLAGAVARTTRTSLCVLPVLGPIFHPNSCTFIWGSYHWIGLFEWLGFYCMLSHYPIHIHSRTEKANR</sequence>
<name>A0A8D8W5W1_9HEMI</name>
<protein>
    <submittedName>
        <fullName evidence="1">Uncharacterized protein</fullName>
    </submittedName>
</protein>
<dbReference type="EMBL" id="HBUF01150843">
    <property type="protein sequence ID" value="CAG6648197.1"/>
    <property type="molecule type" value="Transcribed_RNA"/>
</dbReference>
<accession>A0A8D8W5W1</accession>
<dbReference type="AlphaFoldDB" id="A0A8D8W5W1"/>
<organism evidence="1">
    <name type="scientific">Cacopsylla melanoneura</name>
    <dbReference type="NCBI Taxonomy" id="428564"/>
    <lineage>
        <taxon>Eukaryota</taxon>
        <taxon>Metazoa</taxon>
        <taxon>Ecdysozoa</taxon>
        <taxon>Arthropoda</taxon>
        <taxon>Hexapoda</taxon>
        <taxon>Insecta</taxon>
        <taxon>Pterygota</taxon>
        <taxon>Neoptera</taxon>
        <taxon>Paraneoptera</taxon>
        <taxon>Hemiptera</taxon>
        <taxon>Sternorrhyncha</taxon>
        <taxon>Psylloidea</taxon>
        <taxon>Psyllidae</taxon>
        <taxon>Psyllinae</taxon>
        <taxon>Cacopsylla</taxon>
    </lineage>
</organism>
<reference evidence="1" key="1">
    <citation type="submission" date="2021-05" db="EMBL/GenBank/DDBJ databases">
        <authorList>
            <person name="Alioto T."/>
            <person name="Alioto T."/>
            <person name="Gomez Garrido J."/>
        </authorList>
    </citation>
    <scope>NUCLEOTIDE SEQUENCE</scope>
</reference>